<dbReference type="EMBL" id="JABFAF010000005">
    <property type="protein sequence ID" value="MBA0855876.1"/>
    <property type="molecule type" value="Genomic_DNA"/>
</dbReference>
<sequence length="18" mass="2091">MWPISPLLQSVSQQHLLL</sequence>
<name>A0A7J9LBC2_GOSSC</name>
<evidence type="ECO:0000313" key="1">
    <source>
        <dbReference type="EMBL" id="MBA0855876.1"/>
    </source>
</evidence>
<proteinExistence type="predicted"/>
<gene>
    <name evidence="1" type="ORF">Goshw_020445</name>
</gene>
<keyword evidence="2" id="KW-1185">Reference proteome</keyword>
<reference evidence="1 2" key="1">
    <citation type="journal article" date="2019" name="Genome Biol. Evol.">
        <title>Insights into the evolution of the New World diploid cottons (Gossypium, subgenus Houzingenia) based on genome sequencing.</title>
        <authorList>
            <person name="Grover C.E."/>
            <person name="Arick M.A. 2nd"/>
            <person name="Thrash A."/>
            <person name="Conover J.L."/>
            <person name="Sanders W.S."/>
            <person name="Peterson D.G."/>
            <person name="Frelichowski J.E."/>
            <person name="Scheffler J.A."/>
            <person name="Scheffler B.E."/>
            <person name="Wendel J.F."/>
        </authorList>
    </citation>
    <scope>NUCLEOTIDE SEQUENCE [LARGE SCALE GENOMIC DNA]</scope>
    <source>
        <strain evidence="1">1</strain>
        <tissue evidence="1">Leaf</tissue>
    </source>
</reference>
<evidence type="ECO:0000313" key="2">
    <source>
        <dbReference type="Proteomes" id="UP000593576"/>
    </source>
</evidence>
<organism evidence="1 2">
    <name type="scientific">Gossypium schwendimanii</name>
    <name type="common">Cotton</name>
    <dbReference type="NCBI Taxonomy" id="34291"/>
    <lineage>
        <taxon>Eukaryota</taxon>
        <taxon>Viridiplantae</taxon>
        <taxon>Streptophyta</taxon>
        <taxon>Embryophyta</taxon>
        <taxon>Tracheophyta</taxon>
        <taxon>Spermatophyta</taxon>
        <taxon>Magnoliopsida</taxon>
        <taxon>eudicotyledons</taxon>
        <taxon>Gunneridae</taxon>
        <taxon>Pentapetalae</taxon>
        <taxon>rosids</taxon>
        <taxon>malvids</taxon>
        <taxon>Malvales</taxon>
        <taxon>Malvaceae</taxon>
        <taxon>Malvoideae</taxon>
        <taxon>Gossypium</taxon>
    </lineage>
</organism>
<comment type="caution">
    <text evidence="1">The sequence shown here is derived from an EMBL/GenBank/DDBJ whole genome shotgun (WGS) entry which is preliminary data.</text>
</comment>
<dbReference type="AlphaFoldDB" id="A0A7J9LBC2"/>
<dbReference type="OrthoDB" id="986318at2759"/>
<accession>A0A7J9LBC2</accession>
<protein>
    <submittedName>
        <fullName evidence="1">Uncharacterized protein</fullName>
    </submittedName>
</protein>
<dbReference type="Proteomes" id="UP000593576">
    <property type="component" value="Unassembled WGS sequence"/>
</dbReference>